<protein>
    <submittedName>
        <fullName evidence="2">STAS domain-containing protein</fullName>
    </submittedName>
</protein>
<proteinExistence type="predicted"/>
<dbReference type="PROSITE" id="PS50801">
    <property type="entry name" value="STAS"/>
    <property type="match status" value="1"/>
</dbReference>
<comment type="caution">
    <text evidence="2">The sequence shown here is derived from an EMBL/GenBank/DDBJ whole genome shotgun (WGS) entry which is preliminary data.</text>
</comment>
<reference evidence="3" key="1">
    <citation type="journal article" date="2019" name="Int. J. Syst. Evol. Microbiol.">
        <title>The Global Catalogue of Microorganisms (GCM) 10K type strain sequencing project: providing services to taxonomists for standard genome sequencing and annotation.</title>
        <authorList>
            <consortium name="The Broad Institute Genomics Platform"/>
            <consortium name="The Broad Institute Genome Sequencing Center for Infectious Disease"/>
            <person name="Wu L."/>
            <person name="Ma J."/>
        </authorList>
    </citation>
    <scope>NUCLEOTIDE SEQUENCE [LARGE SCALE GENOMIC DNA]</scope>
    <source>
        <strain evidence="3">CGMCC 4.1622</strain>
    </source>
</reference>
<dbReference type="PANTHER" id="PTHR33495">
    <property type="entry name" value="ANTI-SIGMA FACTOR ANTAGONIST TM_1081-RELATED-RELATED"/>
    <property type="match status" value="1"/>
</dbReference>
<dbReference type="Proteomes" id="UP001596066">
    <property type="component" value="Unassembled WGS sequence"/>
</dbReference>
<gene>
    <name evidence="2" type="ORF">ACFPZF_28425</name>
</gene>
<sequence>MSACLKSETVRVGDALVCSFTGEMIMDSEDVADQALTAALDQRPALLAVDLARVGFFTSSGLNVLLAARWRALAEGVPLVLVAPARQTVRVLELTETGALFPVHGSAEEALRSIADPA</sequence>
<dbReference type="RefSeq" id="WP_346142211.1">
    <property type="nucleotide sequence ID" value="NZ_BAAAUA010000008.1"/>
</dbReference>
<evidence type="ECO:0000259" key="1">
    <source>
        <dbReference type="PROSITE" id="PS50801"/>
    </source>
</evidence>
<accession>A0ABW0VIL3</accession>
<dbReference type="EMBL" id="JBHSOC010000065">
    <property type="protein sequence ID" value="MFC5645263.1"/>
    <property type="molecule type" value="Genomic_DNA"/>
</dbReference>
<dbReference type="SUPFAM" id="SSF52091">
    <property type="entry name" value="SpoIIaa-like"/>
    <property type="match status" value="1"/>
</dbReference>
<evidence type="ECO:0000313" key="2">
    <source>
        <dbReference type="EMBL" id="MFC5645263.1"/>
    </source>
</evidence>
<name>A0ABW0VIL3_9ACTN</name>
<dbReference type="InterPro" id="IPR036513">
    <property type="entry name" value="STAS_dom_sf"/>
</dbReference>
<dbReference type="PANTHER" id="PTHR33495:SF2">
    <property type="entry name" value="ANTI-SIGMA FACTOR ANTAGONIST TM_1081-RELATED"/>
    <property type="match status" value="1"/>
</dbReference>
<feature type="domain" description="STAS" evidence="1">
    <location>
        <begin position="5"/>
        <end position="114"/>
    </location>
</feature>
<evidence type="ECO:0000313" key="3">
    <source>
        <dbReference type="Proteomes" id="UP001596066"/>
    </source>
</evidence>
<dbReference type="InterPro" id="IPR002645">
    <property type="entry name" value="STAS_dom"/>
</dbReference>
<organism evidence="2 3">
    <name type="scientific">Kitasatospora cinereorecta</name>
    <dbReference type="NCBI Taxonomy" id="285560"/>
    <lineage>
        <taxon>Bacteria</taxon>
        <taxon>Bacillati</taxon>
        <taxon>Actinomycetota</taxon>
        <taxon>Actinomycetes</taxon>
        <taxon>Kitasatosporales</taxon>
        <taxon>Streptomycetaceae</taxon>
        <taxon>Kitasatospora</taxon>
    </lineage>
</organism>
<dbReference type="Pfam" id="PF01740">
    <property type="entry name" value="STAS"/>
    <property type="match status" value="1"/>
</dbReference>
<keyword evidence="3" id="KW-1185">Reference proteome</keyword>
<dbReference type="Gene3D" id="3.30.750.24">
    <property type="entry name" value="STAS domain"/>
    <property type="match status" value="1"/>
</dbReference>
<dbReference type="CDD" id="cd07043">
    <property type="entry name" value="STAS_anti-anti-sigma_factors"/>
    <property type="match status" value="1"/>
</dbReference>